<dbReference type="STRING" id="757424.Hsero_4493"/>
<gene>
    <name evidence="6" type="primary">xylR</name>
    <name evidence="6" type="ordered locus">Hsero_4493</name>
</gene>
<dbReference type="PANTHER" id="PTHR30146:SF24">
    <property type="entry name" value="XYLOSE OPERON REGULATORY PROTEIN"/>
    <property type="match status" value="1"/>
</dbReference>
<feature type="region of interest" description="Disordered" evidence="4">
    <location>
        <begin position="1"/>
        <end position="27"/>
    </location>
</feature>
<organism evidence="6 7">
    <name type="scientific">Herbaspirillum seropedicae (strain SmR1)</name>
    <dbReference type="NCBI Taxonomy" id="757424"/>
    <lineage>
        <taxon>Bacteria</taxon>
        <taxon>Pseudomonadati</taxon>
        <taxon>Pseudomonadota</taxon>
        <taxon>Betaproteobacteria</taxon>
        <taxon>Burkholderiales</taxon>
        <taxon>Oxalobacteraceae</taxon>
        <taxon>Herbaspirillum</taxon>
    </lineage>
</organism>
<keyword evidence="3" id="KW-0804">Transcription</keyword>
<dbReference type="Pfam" id="PF13377">
    <property type="entry name" value="Peripla_BP_3"/>
    <property type="match status" value="1"/>
</dbReference>
<dbReference type="InterPro" id="IPR028082">
    <property type="entry name" value="Peripla_BP_I"/>
</dbReference>
<evidence type="ECO:0000259" key="5">
    <source>
        <dbReference type="PROSITE" id="PS01124"/>
    </source>
</evidence>
<dbReference type="GO" id="GO:0000976">
    <property type="term" value="F:transcription cis-regulatory region binding"/>
    <property type="evidence" value="ECO:0007669"/>
    <property type="project" value="TreeGrafter"/>
</dbReference>
<dbReference type="InterPro" id="IPR046335">
    <property type="entry name" value="LacI/GalR-like_sensor"/>
</dbReference>
<dbReference type="PANTHER" id="PTHR30146">
    <property type="entry name" value="LACI-RELATED TRANSCRIPTIONAL REPRESSOR"/>
    <property type="match status" value="1"/>
</dbReference>
<dbReference type="Pfam" id="PF22177">
    <property type="entry name" value="PBP1_XylR"/>
    <property type="match status" value="1"/>
</dbReference>
<evidence type="ECO:0000313" key="6">
    <source>
        <dbReference type="EMBL" id="ADJ65959.1"/>
    </source>
</evidence>
<dbReference type="AlphaFoldDB" id="D8IWS2"/>
<keyword evidence="1" id="KW-0805">Transcription regulation</keyword>
<sequence length="442" mass="49001">MTRYNSSPDKKTARPATPPDRRQSVAKAPTVHRIALLFNGNKIFDREIIAGIGEYISSTRASWDLYLEEDFRCRPQGIERWAGHGIIADFDDPVTTAALEGVQLPVVAIGGSYADPSQYPANRPYVATDNYKMVKLAYDHLIEAGLQHFALFSLPESDCNRWAQERERIFTDLTGADGIAGHIYRGVGTSAQSWDTAVEQQIAWVRSLPKPVGIIAVTDARARQLLQACLFAGIAVPEQVALIGIDNDPLARVLTRIPLSSVIQGSVEMGRTAAHLLHQMLHGARFPDTRIMVPPVGINVLASSRHEVRNHPHVMQALHFIRQYACQGIKTDQVADYVGISRSSLEWYFRRELGRSVHDEILRFKLDAAKRLLEQAGSHAAEIAVSCGFTSVQYMHAVFKRELGCTPREYQEQFAAGLERAAAPAARQKKKSAGTTLLEPTR</sequence>
<evidence type="ECO:0000256" key="1">
    <source>
        <dbReference type="ARBA" id="ARBA00023015"/>
    </source>
</evidence>
<evidence type="ECO:0000256" key="4">
    <source>
        <dbReference type="SAM" id="MobiDB-lite"/>
    </source>
</evidence>
<dbReference type="HOGENOM" id="CLU_042405_1_0_4"/>
<dbReference type="KEGG" id="hse:Hsero_4493"/>
<reference evidence="6 7" key="1">
    <citation type="submission" date="2010-04" db="EMBL/GenBank/DDBJ databases">
        <title>The genome of Herbaspirillum seropedicae SmR1, an endophytic, nitrogen-fixing, plant-growth promoting beta-Proteobacteria.</title>
        <authorList>
            <person name="Pedrosa F.O."/>
            <person name="Monteiro R.A."/>
            <person name="Wassem R."/>
            <person name="Cruz L.M."/>
            <person name="Ayub R.A."/>
            <person name="Colauto N.B."/>
            <person name="Fernandez M.A."/>
            <person name="Fungaro M.H.P."/>
            <person name="Grisard E.C."/>
            <person name="Hungria M."/>
            <person name="Madeira H.M.F."/>
            <person name="Nodari R.O."/>
            <person name="Osaku C.A."/>
            <person name="Petzl-Erler M.L."/>
            <person name="Terenzi H."/>
            <person name="Vieira L.G.E."/>
            <person name="Almeida M.I.M."/>
            <person name="Alves L.R."/>
            <person name="Arantes O.M.N."/>
            <person name="Balsanelli E."/>
            <person name="Barcellos F.G."/>
            <person name="Baura V.A."/>
            <person name="Binde D.R."/>
            <person name="Campo R.J."/>
            <person name="Chubatsu L.S."/>
            <person name="Chueire L.M.O."/>
            <person name="Ciferri R.R."/>
            <person name="Correa L.C."/>
            <person name="da Conceicao Silva J.L."/>
            <person name="Dabul A.N.G."/>
            <person name="Dambros B.P."/>
            <person name="Faoro H."/>
            <person name="Favetti A."/>
            <person name="Friedermann G."/>
            <person name="Furlaneto M.C."/>
            <person name="Gasques L.S."/>
            <person name="Gimenes C.C.T."/>
            <person name="Gioppo N.M.R."/>
            <person name="Glienke-Blanco C."/>
            <person name="Godoy L.P."/>
            <person name="Guerra M.P."/>
            <person name="Karp S."/>
            <person name="Kava-Cordeiro V."/>
            <person name="Margarido V.P."/>
            <person name="Mathioni S.M."/>
            <person name="Menck-Soares M.A."/>
            <person name="Murace N.K."/>
            <person name="Nicolas M.F."/>
            <person name="Oliveira C.E.C."/>
            <person name="Pagnan N.A.B."/>
            <person name="Pamphile J.A."/>
            <person name="Patussi E.V."/>
            <person name="Pereira L.F.P."/>
            <person name="Pereira-Ferrari L."/>
            <person name="Pinto F.G.S."/>
            <person name="Precoma C."/>
            <person name="Prioli A.J."/>
            <person name="Prioli S.M.A.P."/>
            <person name="Raittz R.T."/>
            <person name="Ramos H.J.O."/>
            <person name="Ribeiro E.M.S.F."/>
            <person name="Rigo L.U."/>
            <person name="Rocha C.L.M.S.C."/>
            <person name="Rocha S.N."/>
            <person name="Santos K."/>
            <person name="Satori D."/>
            <person name="Silva A.G."/>
            <person name="Simao R.C.G."/>
            <person name="Soares M.A.M."/>
            <person name="Souza E.M."/>
            <person name="Steffens M.B.R."/>
            <person name="Steindel M."/>
            <person name="Tadra-Sfeir M.Z."/>
            <person name="Takahashi E.K."/>
            <person name="Torres R.A."/>
            <person name="Valle J.S."/>
            <person name="Vernal J.I."/>
            <person name="Vilas-Boas L.A."/>
            <person name="Watanabe M.A.E."/>
            <person name="Weiss V.A."/>
            <person name="Yates M.A."/>
            <person name="Souza E.M."/>
        </authorList>
    </citation>
    <scope>NUCLEOTIDE SEQUENCE [LARGE SCALE GENOMIC DNA]</scope>
    <source>
        <strain evidence="6 7">SmR1</strain>
    </source>
</reference>
<protein>
    <submittedName>
        <fullName evidence="6">AraC family xylose operon transcription regulator protein</fullName>
    </submittedName>
</protein>
<dbReference type="InterPro" id="IPR009057">
    <property type="entry name" value="Homeodomain-like_sf"/>
</dbReference>
<keyword evidence="7" id="KW-1185">Reference proteome</keyword>
<dbReference type="EMBL" id="CP002039">
    <property type="protein sequence ID" value="ADJ65959.1"/>
    <property type="molecule type" value="Genomic_DNA"/>
</dbReference>
<dbReference type="CDD" id="cd01543">
    <property type="entry name" value="PBP1_XylR"/>
    <property type="match status" value="1"/>
</dbReference>
<dbReference type="SMART" id="SM00342">
    <property type="entry name" value="HTH_ARAC"/>
    <property type="match status" value="1"/>
</dbReference>
<name>D8IWS2_HERSS</name>
<proteinExistence type="predicted"/>
<dbReference type="SUPFAM" id="SSF53822">
    <property type="entry name" value="Periplasmic binding protein-like I"/>
    <property type="match status" value="1"/>
</dbReference>
<dbReference type="Gene3D" id="3.40.50.2300">
    <property type="match status" value="2"/>
</dbReference>
<dbReference type="PROSITE" id="PS01124">
    <property type="entry name" value="HTH_ARAC_FAMILY_2"/>
    <property type="match status" value="1"/>
</dbReference>
<dbReference type="Proteomes" id="UP000000329">
    <property type="component" value="Chromosome"/>
</dbReference>
<evidence type="ECO:0000256" key="3">
    <source>
        <dbReference type="ARBA" id="ARBA00023163"/>
    </source>
</evidence>
<dbReference type="GO" id="GO:0003700">
    <property type="term" value="F:DNA-binding transcription factor activity"/>
    <property type="evidence" value="ECO:0007669"/>
    <property type="project" value="InterPro"/>
</dbReference>
<accession>D8IWS2</accession>
<dbReference type="Pfam" id="PF12833">
    <property type="entry name" value="HTH_18"/>
    <property type="match status" value="1"/>
</dbReference>
<evidence type="ECO:0000256" key="2">
    <source>
        <dbReference type="ARBA" id="ARBA00023125"/>
    </source>
</evidence>
<dbReference type="Gene3D" id="1.10.10.60">
    <property type="entry name" value="Homeodomain-like"/>
    <property type="match status" value="1"/>
</dbReference>
<dbReference type="SUPFAM" id="SSF46689">
    <property type="entry name" value="Homeodomain-like"/>
    <property type="match status" value="2"/>
</dbReference>
<dbReference type="eggNOG" id="COG1609">
    <property type="taxonomic scope" value="Bacteria"/>
</dbReference>
<keyword evidence="2" id="KW-0238">DNA-binding</keyword>
<evidence type="ECO:0000313" key="7">
    <source>
        <dbReference type="Proteomes" id="UP000000329"/>
    </source>
</evidence>
<dbReference type="InterPro" id="IPR054031">
    <property type="entry name" value="XylR_PBP1"/>
</dbReference>
<dbReference type="InterPro" id="IPR018060">
    <property type="entry name" value="HTH_AraC"/>
</dbReference>
<feature type="domain" description="HTH araC/xylS-type" evidence="5">
    <location>
        <begin position="315"/>
        <end position="413"/>
    </location>
</feature>
<dbReference type="eggNOG" id="COG4977">
    <property type="taxonomic scope" value="Bacteria"/>
</dbReference>